<feature type="domain" description="Transcription elongation factor GreA/GreB C-terminal" evidence="1">
    <location>
        <begin position="55"/>
        <end position="130"/>
    </location>
</feature>
<dbReference type="Gene3D" id="3.10.50.30">
    <property type="entry name" value="Transcription elongation factor, GreA/GreB, C-terminal domain"/>
    <property type="match status" value="1"/>
</dbReference>
<sequence>MVMKTQKKLSITNFDYIRLKNMISEYSKRNKTNVNLEDLLGEIERAQKVDSTKIPANVVTMNSIIEIRNLNELDFDEFQLVFPEESNSSERKISILAPIATACLGYKVGDIIQWNVPHGVQQFQITDVKYQPEANGHFHL</sequence>
<dbReference type="GO" id="GO:0003677">
    <property type="term" value="F:DNA binding"/>
    <property type="evidence" value="ECO:0007669"/>
    <property type="project" value="InterPro"/>
</dbReference>
<keyword evidence="4" id="KW-1185">Reference proteome</keyword>
<gene>
    <name evidence="3" type="primary">greA</name>
    <name evidence="3" type="ORF">LPTSP2_16640</name>
</gene>
<keyword evidence="3" id="KW-0648">Protein biosynthesis</keyword>
<dbReference type="SUPFAM" id="SSF54534">
    <property type="entry name" value="FKBP-like"/>
    <property type="match status" value="1"/>
</dbReference>
<dbReference type="AlphaFoldDB" id="A0A2P2DCQ3"/>
<dbReference type="PANTHER" id="PTHR30437">
    <property type="entry name" value="TRANSCRIPTION ELONGATION FACTOR GREA"/>
    <property type="match status" value="1"/>
</dbReference>
<dbReference type="InterPro" id="IPR029462">
    <property type="entry name" value="Rnk_N"/>
</dbReference>
<dbReference type="NCBIfam" id="NF004396">
    <property type="entry name" value="PRK05753.1"/>
    <property type="match status" value="1"/>
</dbReference>
<dbReference type="GO" id="GO:0006354">
    <property type="term" value="P:DNA-templated transcription elongation"/>
    <property type="evidence" value="ECO:0007669"/>
    <property type="project" value="TreeGrafter"/>
</dbReference>
<comment type="caution">
    <text evidence="3">The sequence shown here is derived from an EMBL/GenBank/DDBJ whole genome shotgun (WGS) entry which is preliminary data.</text>
</comment>
<organism evidence="3 4">
    <name type="scientific">Leptospira ellinghausenii</name>
    <dbReference type="NCBI Taxonomy" id="1917822"/>
    <lineage>
        <taxon>Bacteria</taxon>
        <taxon>Pseudomonadati</taxon>
        <taxon>Spirochaetota</taxon>
        <taxon>Spirochaetia</taxon>
        <taxon>Leptospirales</taxon>
        <taxon>Leptospiraceae</taxon>
        <taxon>Leptospira</taxon>
    </lineage>
</organism>
<name>A0A2P2DCQ3_9LEPT</name>
<dbReference type="InterPro" id="IPR036953">
    <property type="entry name" value="GreA/GreB_C_sf"/>
</dbReference>
<evidence type="ECO:0000313" key="4">
    <source>
        <dbReference type="Proteomes" id="UP000245206"/>
    </source>
</evidence>
<dbReference type="Pfam" id="PF14760">
    <property type="entry name" value="Rnk_N"/>
    <property type="match status" value="1"/>
</dbReference>
<protein>
    <submittedName>
        <fullName evidence="3">Transcription elongation factor</fullName>
    </submittedName>
</protein>
<proteinExistence type="predicted"/>
<dbReference type="EMBL" id="BFAZ01000008">
    <property type="protein sequence ID" value="GBF42377.1"/>
    <property type="molecule type" value="Genomic_DNA"/>
</dbReference>
<feature type="domain" description="Regulator of nucleoside diphosphate kinase N-terminal" evidence="2">
    <location>
        <begin position="8"/>
        <end position="47"/>
    </location>
</feature>
<accession>A0A2P2DCQ3</accession>
<dbReference type="GO" id="GO:0032784">
    <property type="term" value="P:regulation of DNA-templated transcription elongation"/>
    <property type="evidence" value="ECO:0007669"/>
    <property type="project" value="InterPro"/>
</dbReference>
<dbReference type="Pfam" id="PF01272">
    <property type="entry name" value="GreA_GreB"/>
    <property type="match status" value="1"/>
</dbReference>
<keyword evidence="3" id="KW-0251">Elongation factor</keyword>
<reference evidence="4" key="1">
    <citation type="journal article" date="2019" name="Microbiol. Immunol.">
        <title>Molecular and phenotypic characterization of Leptospira johnsonii sp. nov., Leptospira ellinghausenii sp. nov. and Leptospira ryugenii sp. nov. isolated from soil and water in Japan.</title>
        <authorList>
            <person name="Masuzawa T."/>
            <person name="Saito M."/>
            <person name="Nakao R."/>
            <person name="Nikaido Y."/>
            <person name="Matsumoto M."/>
            <person name="Ogawa M."/>
            <person name="Yokoyama M."/>
            <person name="Hidaka Y."/>
            <person name="Tomita J."/>
            <person name="Sakakibara K."/>
            <person name="Suzuki K."/>
            <person name="Yasuda S."/>
            <person name="Sato H."/>
            <person name="Yamaguchi M."/>
            <person name="Yoshida S.I."/>
            <person name="Koizumi N."/>
            <person name="Kawamura Y."/>
        </authorList>
    </citation>
    <scope>NUCLEOTIDE SEQUENCE [LARGE SCALE GENOMIC DNA]</scope>
    <source>
        <strain evidence="4">E18</strain>
    </source>
</reference>
<dbReference type="Proteomes" id="UP000245206">
    <property type="component" value="Unassembled WGS sequence"/>
</dbReference>
<dbReference type="InterPro" id="IPR001437">
    <property type="entry name" value="Tscrpt_elong_fac_GreA/B_C"/>
</dbReference>
<dbReference type="InterPro" id="IPR023459">
    <property type="entry name" value="Tscrpt_elong_fac_GreA/B_fam"/>
</dbReference>
<evidence type="ECO:0000259" key="1">
    <source>
        <dbReference type="Pfam" id="PF01272"/>
    </source>
</evidence>
<dbReference type="PANTHER" id="PTHR30437:SF5">
    <property type="entry name" value="REGULATOR OF NUCLEOSIDE DIPHOSPHATE KINASE"/>
    <property type="match status" value="1"/>
</dbReference>
<evidence type="ECO:0000259" key="2">
    <source>
        <dbReference type="Pfam" id="PF14760"/>
    </source>
</evidence>
<dbReference type="GO" id="GO:0070063">
    <property type="term" value="F:RNA polymerase binding"/>
    <property type="evidence" value="ECO:0007669"/>
    <property type="project" value="InterPro"/>
</dbReference>
<evidence type="ECO:0000313" key="3">
    <source>
        <dbReference type="EMBL" id="GBF42377.1"/>
    </source>
</evidence>
<dbReference type="GO" id="GO:0003746">
    <property type="term" value="F:translation elongation factor activity"/>
    <property type="evidence" value="ECO:0007669"/>
    <property type="project" value="UniProtKB-KW"/>
</dbReference>